<dbReference type="PANTHER" id="PTHR35564">
    <property type="match status" value="1"/>
</dbReference>
<dbReference type="KEGG" id="mri:Mal4_56020"/>
<accession>A0A517ZFH3</accession>
<dbReference type="RefSeq" id="WP_145372438.1">
    <property type="nucleotide sequence ID" value="NZ_CP036275.1"/>
</dbReference>
<reference evidence="1 2" key="1">
    <citation type="submission" date="2019-02" db="EMBL/GenBank/DDBJ databases">
        <title>Deep-cultivation of Planctomycetes and their phenomic and genomic characterization uncovers novel biology.</title>
        <authorList>
            <person name="Wiegand S."/>
            <person name="Jogler M."/>
            <person name="Boedeker C."/>
            <person name="Pinto D."/>
            <person name="Vollmers J."/>
            <person name="Rivas-Marin E."/>
            <person name="Kohn T."/>
            <person name="Peeters S.H."/>
            <person name="Heuer A."/>
            <person name="Rast P."/>
            <person name="Oberbeckmann S."/>
            <person name="Bunk B."/>
            <person name="Jeske O."/>
            <person name="Meyerdierks A."/>
            <person name="Storesund J.E."/>
            <person name="Kallscheuer N."/>
            <person name="Luecker S."/>
            <person name="Lage O.M."/>
            <person name="Pohl T."/>
            <person name="Merkel B.J."/>
            <person name="Hornburger P."/>
            <person name="Mueller R.-W."/>
            <person name="Bruemmer F."/>
            <person name="Labrenz M."/>
            <person name="Spormann A.M."/>
            <person name="Op den Camp H."/>
            <person name="Overmann J."/>
            <person name="Amann R."/>
            <person name="Jetten M.S.M."/>
            <person name="Mascher T."/>
            <person name="Medema M.H."/>
            <person name="Devos D.P."/>
            <person name="Kaster A.-K."/>
            <person name="Ovreas L."/>
            <person name="Rohde M."/>
            <person name="Galperin M.Y."/>
            <person name="Jogler C."/>
        </authorList>
    </citation>
    <scope>NUCLEOTIDE SEQUENCE [LARGE SCALE GENOMIC DNA]</scope>
    <source>
        <strain evidence="1 2">Mal4</strain>
    </source>
</reference>
<proteinExistence type="predicted"/>
<gene>
    <name evidence="1" type="ORF">Mal4_56020</name>
</gene>
<keyword evidence="2" id="KW-1185">Reference proteome</keyword>
<sequence length="360" mass="40843">MADQQWRTLRDLISDLTAGDRPVEFFQLVRLIGQLRALLDEGSAGRPADRTAGDRGVRFRAAIRGAFLPASTVPRNGKPVDEEDPEEIVTTFMALAGSQGVLPPQYTALILERLRDGDTTLRDYLDVFHHRLMTLLVRGWEKYRPFVDYERTANHAADDDDPTSRHDDTFTRCLRRLVGLASHSRPHGFDENILLYYAGVFGNHRRSAMALENVLGDVLGCTVQIEQFFPRRTRLLPEHRWRLNSSPNGAPRLGHGVLLGESVHVTQTSFLIRIGPLGLDRFREHLPGGLQFEPLNRLVRHFVGFEFVFEVRPMLAPDEVPGFRLSGDEGEGTRLGWESWLGTERMRDAPVDDVRFVVRT</sequence>
<dbReference type="NCBIfam" id="TIGR03347">
    <property type="entry name" value="VI_chp_1"/>
    <property type="match status" value="1"/>
</dbReference>
<dbReference type="PANTHER" id="PTHR35564:SF3">
    <property type="entry name" value="TYPE VI SECRETION SYSTEM BASEPLATE SUBUNIT TSSG"/>
    <property type="match status" value="1"/>
</dbReference>
<dbReference type="Pfam" id="PF06996">
    <property type="entry name" value="T6SS_TssG"/>
    <property type="match status" value="1"/>
</dbReference>
<dbReference type="AlphaFoldDB" id="A0A517ZFH3"/>
<organism evidence="1 2">
    <name type="scientific">Maioricimonas rarisocia</name>
    <dbReference type="NCBI Taxonomy" id="2528026"/>
    <lineage>
        <taxon>Bacteria</taxon>
        <taxon>Pseudomonadati</taxon>
        <taxon>Planctomycetota</taxon>
        <taxon>Planctomycetia</taxon>
        <taxon>Planctomycetales</taxon>
        <taxon>Planctomycetaceae</taxon>
        <taxon>Maioricimonas</taxon>
    </lineage>
</organism>
<evidence type="ECO:0000313" key="2">
    <source>
        <dbReference type="Proteomes" id="UP000320496"/>
    </source>
</evidence>
<dbReference type="EMBL" id="CP036275">
    <property type="protein sequence ID" value="QDU41237.1"/>
    <property type="molecule type" value="Genomic_DNA"/>
</dbReference>
<dbReference type="InterPro" id="IPR010732">
    <property type="entry name" value="T6SS_TssG-like"/>
</dbReference>
<dbReference type="OrthoDB" id="1523296at2"/>
<dbReference type="Proteomes" id="UP000320496">
    <property type="component" value="Chromosome"/>
</dbReference>
<protein>
    <recommendedName>
        <fullName evidence="3">Type VI secretion protein, VC_A0111 family</fullName>
    </recommendedName>
</protein>
<evidence type="ECO:0008006" key="3">
    <source>
        <dbReference type="Google" id="ProtNLM"/>
    </source>
</evidence>
<evidence type="ECO:0000313" key="1">
    <source>
        <dbReference type="EMBL" id="QDU41237.1"/>
    </source>
</evidence>
<name>A0A517ZFH3_9PLAN</name>